<dbReference type="AlphaFoldDB" id="A0A6L4WYU4"/>
<reference evidence="1 2" key="1">
    <citation type="submission" date="2019-10" db="EMBL/GenBank/DDBJ databases">
        <title>Characterization of the phylogenetic diversity of two novel species belonging to the genus Bifidobacterium: Bifidobacterium cebidarum sp. nov. and Bifidobacterium leontopitheci sp. nov.</title>
        <authorList>
            <person name="Lugli G.A."/>
            <person name="Duranti S."/>
            <person name="Milani C."/>
            <person name="Turroni F."/>
            <person name="Ventura M."/>
        </authorList>
    </citation>
    <scope>NUCLEOTIDE SEQUENCE [LARGE SCALE GENOMIC DNA]</scope>
    <source>
        <strain evidence="1 2">DSM 100688</strain>
    </source>
</reference>
<sequence>MKPNKDVERLADHAERHRRCFYPLTNAEQKAVSARYRSGELVRPHRHVYARPDYWNSLDPDEQSRHLVKTLSRQYPHRVFAGPSAAATLHLDGPWTLHRDNLIFVATTGSTYSKRMHPKLRLVGMADVPAHVVRHYRDTCGRMRCDVAPVAECDVENVTCDAGLRNVRPATEDDGARLVMRDAGFGMGYGYALTDMVRVTSPARTLVDCGLRYPFEQVLPMVDTALRRGLTSRDDVLAICDAMYEDCGDVLRLLHYADPLSENGGESLCRAAIIEEGFVLPQLQRPFVDPANGRDEYRADFTWCLPGGRIVVLEYDGMRKYVDPAMTDRRDVRGVVERERARETALRAAGVTTILRVSHTEVVERTPLILKLQRAGIPRVSSSS</sequence>
<evidence type="ECO:0000313" key="1">
    <source>
        <dbReference type="EMBL" id="KAB8287297.1"/>
    </source>
</evidence>
<proteinExistence type="predicted"/>
<name>A0A6L4WYU4_9BIFI</name>
<comment type="caution">
    <text evidence="1">The sequence shown here is derived from an EMBL/GenBank/DDBJ whole genome shotgun (WGS) entry which is preliminary data.</text>
</comment>
<evidence type="ECO:0000313" key="2">
    <source>
        <dbReference type="Proteomes" id="UP000482084"/>
    </source>
</evidence>
<organism evidence="1 2">
    <name type="scientific">Bifidobacterium ramosum</name>
    <dbReference type="NCBI Taxonomy" id="1798158"/>
    <lineage>
        <taxon>Bacteria</taxon>
        <taxon>Bacillati</taxon>
        <taxon>Actinomycetota</taxon>
        <taxon>Actinomycetes</taxon>
        <taxon>Bifidobacteriales</taxon>
        <taxon>Bifidobacteriaceae</taxon>
        <taxon>Bifidobacterium</taxon>
    </lineage>
</organism>
<keyword evidence="2" id="KW-1185">Reference proteome</keyword>
<dbReference type="EMBL" id="WBSM01000009">
    <property type="protein sequence ID" value="KAB8287297.1"/>
    <property type="molecule type" value="Genomic_DNA"/>
</dbReference>
<dbReference type="RefSeq" id="WP_239519422.1">
    <property type="nucleotide sequence ID" value="NZ_WBSM01000009.1"/>
</dbReference>
<accession>A0A6L4WYU4</accession>
<gene>
    <name evidence="1" type="ORF">DSM100688_1656</name>
</gene>
<protein>
    <submittedName>
        <fullName evidence="1">CTP synthase</fullName>
    </submittedName>
</protein>
<dbReference type="Proteomes" id="UP000482084">
    <property type="component" value="Unassembled WGS sequence"/>
</dbReference>